<sequence>MRILIVEDEPKIAKSIKKGLEQEAFSVDIAENGTLGHDLASSETFDLIILDLMLPEMDGLEICRQLRKNGISTPILMLTAKSELDDKVLGLNTGADDYLVKPFAFEELLARIKALLRRPEKSLDATLECSNLKIDTISYKVTRDNTPILLSRREFALLEYLVRNKNRTLSKESITAHVWDYDSEILPNTVEQYMGYLRNKVDKKFSNFKPLIKTIRGFGYMISDDNV</sequence>
<evidence type="ECO:0000256" key="2">
    <source>
        <dbReference type="ARBA" id="ARBA00023012"/>
    </source>
</evidence>
<dbReference type="InterPro" id="IPR011006">
    <property type="entry name" value="CheY-like_superfamily"/>
</dbReference>
<dbReference type="GO" id="GO:0000976">
    <property type="term" value="F:transcription cis-regulatory region binding"/>
    <property type="evidence" value="ECO:0007669"/>
    <property type="project" value="TreeGrafter"/>
</dbReference>
<evidence type="ECO:0000256" key="5">
    <source>
        <dbReference type="ARBA" id="ARBA00023163"/>
    </source>
</evidence>
<dbReference type="PROSITE" id="PS51755">
    <property type="entry name" value="OMPR_PHOB"/>
    <property type="match status" value="1"/>
</dbReference>
<keyword evidence="1 6" id="KW-0597">Phosphoprotein</keyword>
<dbReference type="Gene3D" id="6.10.250.690">
    <property type="match status" value="1"/>
</dbReference>
<dbReference type="FunFam" id="1.10.10.10:FF:000005">
    <property type="entry name" value="Two-component system response regulator"/>
    <property type="match status" value="1"/>
</dbReference>
<keyword evidence="4 7" id="KW-0238">DNA-binding</keyword>
<dbReference type="CDD" id="cd19935">
    <property type="entry name" value="REC_OmpR_CusR-like"/>
    <property type="match status" value="1"/>
</dbReference>
<dbReference type="SMART" id="SM00862">
    <property type="entry name" value="Trans_reg_C"/>
    <property type="match status" value="1"/>
</dbReference>
<keyword evidence="2" id="KW-0902">Two-component regulatory system</keyword>
<dbReference type="EMBL" id="MEWA01000019">
    <property type="protein sequence ID" value="OGC69590.1"/>
    <property type="molecule type" value="Genomic_DNA"/>
</dbReference>
<reference evidence="10 11" key="1">
    <citation type="journal article" date="2016" name="Nat. Commun.">
        <title>Thousands of microbial genomes shed light on interconnected biogeochemical processes in an aquifer system.</title>
        <authorList>
            <person name="Anantharaman K."/>
            <person name="Brown C.T."/>
            <person name="Hug L.A."/>
            <person name="Sharon I."/>
            <person name="Castelle C.J."/>
            <person name="Probst A.J."/>
            <person name="Thomas B.C."/>
            <person name="Singh A."/>
            <person name="Wilkins M.J."/>
            <person name="Karaoz U."/>
            <person name="Brodie E.L."/>
            <person name="Williams K.H."/>
            <person name="Hubbard S.S."/>
            <person name="Banfield J.F."/>
        </authorList>
    </citation>
    <scope>NUCLEOTIDE SEQUENCE [LARGE SCALE GENOMIC DNA]</scope>
</reference>
<evidence type="ECO:0000256" key="6">
    <source>
        <dbReference type="PROSITE-ProRule" id="PRU00169"/>
    </source>
</evidence>
<organism evidence="10 11">
    <name type="scientific">candidate division WWE3 bacterium RIFOXYC1_FULL_39_7</name>
    <dbReference type="NCBI Taxonomy" id="1802643"/>
    <lineage>
        <taxon>Bacteria</taxon>
        <taxon>Katanobacteria</taxon>
    </lineage>
</organism>
<evidence type="ECO:0000313" key="11">
    <source>
        <dbReference type="Proteomes" id="UP000179113"/>
    </source>
</evidence>
<dbReference type="GO" id="GO:0005829">
    <property type="term" value="C:cytosol"/>
    <property type="evidence" value="ECO:0007669"/>
    <property type="project" value="TreeGrafter"/>
</dbReference>
<dbReference type="CDD" id="cd00383">
    <property type="entry name" value="trans_reg_C"/>
    <property type="match status" value="1"/>
</dbReference>
<dbReference type="PANTHER" id="PTHR48111">
    <property type="entry name" value="REGULATOR OF RPOS"/>
    <property type="match status" value="1"/>
</dbReference>
<proteinExistence type="predicted"/>
<dbReference type="Pfam" id="PF00072">
    <property type="entry name" value="Response_reg"/>
    <property type="match status" value="1"/>
</dbReference>
<dbReference type="GO" id="GO:0000156">
    <property type="term" value="F:phosphorelay response regulator activity"/>
    <property type="evidence" value="ECO:0007669"/>
    <property type="project" value="TreeGrafter"/>
</dbReference>
<feature type="domain" description="OmpR/PhoB-type" evidence="9">
    <location>
        <begin position="124"/>
        <end position="224"/>
    </location>
</feature>
<dbReference type="Gene3D" id="3.40.50.2300">
    <property type="match status" value="1"/>
</dbReference>
<protein>
    <submittedName>
        <fullName evidence="10">DNA-binding response regulator</fullName>
    </submittedName>
</protein>
<dbReference type="Pfam" id="PF00486">
    <property type="entry name" value="Trans_reg_C"/>
    <property type="match status" value="1"/>
</dbReference>
<feature type="DNA-binding region" description="OmpR/PhoB-type" evidence="7">
    <location>
        <begin position="124"/>
        <end position="224"/>
    </location>
</feature>
<evidence type="ECO:0000256" key="7">
    <source>
        <dbReference type="PROSITE-ProRule" id="PRU01091"/>
    </source>
</evidence>
<evidence type="ECO:0000256" key="1">
    <source>
        <dbReference type="ARBA" id="ARBA00022553"/>
    </source>
</evidence>
<evidence type="ECO:0000313" key="10">
    <source>
        <dbReference type="EMBL" id="OGC69590.1"/>
    </source>
</evidence>
<dbReference type="AlphaFoldDB" id="A0A1F4WJM1"/>
<dbReference type="InterPro" id="IPR036388">
    <property type="entry name" value="WH-like_DNA-bd_sf"/>
</dbReference>
<dbReference type="PROSITE" id="PS50110">
    <property type="entry name" value="RESPONSE_REGULATORY"/>
    <property type="match status" value="1"/>
</dbReference>
<evidence type="ECO:0000259" key="8">
    <source>
        <dbReference type="PROSITE" id="PS50110"/>
    </source>
</evidence>
<dbReference type="Gene3D" id="1.10.10.10">
    <property type="entry name" value="Winged helix-like DNA-binding domain superfamily/Winged helix DNA-binding domain"/>
    <property type="match status" value="1"/>
</dbReference>
<dbReference type="SUPFAM" id="SSF52172">
    <property type="entry name" value="CheY-like"/>
    <property type="match status" value="1"/>
</dbReference>
<dbReference type="GO" id="GO:0032993">
    <property type="term" value="C:protein-DNA complex"/>
    <property type="evidence" value="ECO:0007669"/>
    <property type="project" value="TreeGrafter"/>
</dbReference>
<dbReference type="Proteomes" id="UP000179113">
    <property type="component" value="Unassembled WGS sequence"/>
</dbReference>
<dbReference type="FunFam" id="3.40.50.2300:FF:000001">
    <property type="entry name" value="DNA-binding response regulator PhoB"/>
    <property type="match status" value="1"/>
</dbReference>
<keyword evidence="5" id="KW-0804">Transcription</keyword>
<evidence type="ECO:0000256" key="4">
    <source>
        <dbReference type="ARBA" id="ARBA00023125"/>
    </source>
</evidence>
<keyword evidence="3" id="KW-0805">Transcription regulation</keyword>
<evidence type="ECO:0000256" key="3">
    <source>
        <dbReference type="ARBA" id="ARBA00023015"/>
    </source>
</evidence>
<feature type="domain" description="Response regulatory" evidence="8">
    <location>
        <begin position="2"/>
        <end position="116"/>
    </location>
</feature>
<evidence type="ECO:0000259" key="9">
    <source>
        <dbReference type="PROSITE" id="PS51755"/>
    </source>
</evidence>
<feature type="modified residue" description="4-aspartylphosphate" evidence="6">
    <location>
        <position position="51"/>
    </location>
</feature>
<dbReference type="InterPro" id="IPR039420">
    <property type="entry name" value="WalR-like"/>
</dbReference>
<accession>A0A1F4WJM1</accession>
<dbReference type="InterPro" id="IPR001789">
    <property type="entry name" value="Sig_transdc_resp-reg_receiver"/>
</dbReference>
<comment type="caution">
    <text evidence="10">The sequence shown here is derived from an EMBL/GenBank/DDBJ whole genome shotgun (WGS) entry which is preliminary data.</text>
</comment>
<dbReference type="InterPro" id="IPR001867">
    <property type="entry name" value="OmpR/PhoB-type_DNA-bd"/>
</dbReference>
<dbReference type="GO" id="GO:0006355">
    <property type="term" value="P:regulation of DNA-templated transcription"/>
    <property type="evidence" value="ECO:0007669"/>
    <property type="project" value="InterPro"/>
</dbReference>
<dbReference type="PANTHER" id="PTHR48111:SF22">
    <property type="entry name" value="REGULATOR OF RPOS"/>
    <property type="match status" value="1"/>
</dbReference>
<gene>
    <name evidence="10" type="ORF">A2415_03380</name>
</gene>
<name>A0A1F4WJM1_UNCKA</name>
<dbReference type="SMART" id="SM00448">
    <property type="entry name" value="REC"/>
    <property type="match status" value="1"/>
</dbReference>